<name>A0ABQ2V6D3_9ACTN</name>
<keyword evidence="1" id="KW-0732">Signal</keyword>
<dbReference type="InterPro" id="IPR029050">
    <property type="entry name" value="Immunoprotect_excell_Ig-like"/>
</dbReference>
<reference evidence="5" key="1">
    <citation type="journal article" date="2019" name="Int. J. Syst. Evol. Microbiol.">
        <title>The Global Catalogue of Microorganisms (GCM) 10K type strain sequencing project: providing services to taxonomists for standard genome sequencing and annotation.</title>
        <authorList>
            <consortium name="The Broad Institute Genomics Platform"/>
            <consortium name="The Broad Institute Genome Sequencing Center for Infectious Disease"/>
            <person name="Wu L."/>
            <person name="Ma J."/>
        </authorList>
    </citation>
    <scope>NUCLEOTIDE SEQUENCE [LARGE SCALE GENOMIC DNA]</scope>
    <source>
        <strain evidence="5">JCM 3399</strain>
    </source>
</reference>
<evidence type="ECO:0000256" key="1">
    <source>
        <dbReference type="ARBA" id="ARBA00022729"/>
    </source>
</evidence>
<evidence type="ECO:0000313" key="4">
    <source>
        <dbReference type="EMBL" id="GGU68383.1"/>
    </source>
</evidence>
<dbReference type="InterPro" id="IPR029051">
    <property type="entry name" value="DUF4352"/>
</dbReference>
<dbReference type="Proteomes" id="UP000654471">
    <property type="component" value="Unassembled WGS sequence"/>
</dbReference>
<organism evidence="4 5">
    <name type="scientific">Streptomyces albospinus</name>
    <dbReference type="NCBI Taxonomy" id="285515"/>
    <lineage>
        <taxon>Bacteria</taxon>
        <taxon>Bacillati</taxon>
        <taxon>Actinomycetota</taxon>
        <taxon>Actinomycetes</taxon>
        <taxon>Kitasatosporales</taxon>
        <taxon>Streptomycetaceae</taxon>
        <taxon>Streptomyces</taxon>
    </lineage>
</organism>
<comment type="caution">
    <text evidence="4">The sequence shown here is derived from an EMBL/GenBank/DDBJ whole genome shotgun (WGS) entry which is preliminary data.</text>
</comment>
<evidence type="ECO:0000256" key="2">
    <source>
        <dbReference type="SAM" id="MobiDB-lite"/>
    </source>
</evidence>
<proteinExistence type="predicted"/>
<gene>
    <name evidence="4" type="ORF">GCM10010211_37140</name>
</gene>
<keyword evidence="5" id="KW-1185">Reference proteome</keyword>
<evidence type="ECO:0000313" key="5">
    <source>
        <dbReference type="Proteomes" id="UP000654471"/>
    </source>
</evidence>
<feature type="region of interest" description="Disordered" evidence="2">
    <location>
        <begin position="44"/>
        <end position="74"/>
    </location>
</feature>
<sequence>MPYSALRRGQGARWSLGDAMRPSRHATAFVIAALGMTTFVAGCSSSPEAPADRPHPSVPKREKATGPLQKQGKAPVVTVGKTASYSAANGTTGARTTFSVTFHSAKYVTASEISAGKPKGRYAVITIEVTNTGSRDGSFHPYGFMKWEGGNTVTQGVATLYSTGTQRVDSTYHPGEAVTGDIVLDVPRKGGKVSYYEGTGTASLTFVMPSK</sequence>
<feature type="domain" description="DUF4352" evidence="3">
    <location>
        <begin position="98"/>
        <end position="191"/>
    </location>
</feature>
<feature type="compositionally biased region" description="Basic and acidic residues" evidence="2">
    <location>
        <begin position="50"/>
        <end position="64"/>
    </location>
</feature>
<dbReference type="Gene3D" id="2.60.40.1240">
    <property type="match status" value="1"/>
</dbReference>
<accession>A0ABQ2V6D3</accession>
<protein>
    <recommendedName>
        <fullName evidence="3">DUF4352 domain-containing protein</fullName>
    </recommendedName>
</protein>
<dbReference type="Pfam" id="PF11611">
    <property type="entry name" value="DUF4352"/>
    <property type="match status" value="1"/>
</dbReference>
<dbReference type="EMBL" id="BMRP01000012">
    <property type="protein sequence ID" value="GGU68383.1"/>
    <property type="molecule type" value="Genomic_DNA"/>
</dbReference>
<evidence type="ECO:0000259" key="3">
    <source>
        <dbReference type="Pfam" id="PF11611"/>
    </source>
</evidence>